<evidence type="ECO:0000313" key="2">
    <source>
        <dbReference type="Proteomes" id="UP001164539"/>
    </source>
</evidence>
<reference evidence="1 2" key="1">
    <citation type="journal article" date="2023" name="Science">
        <title>Complex scaffold remodeling in plant triterpene biosynthesis.</title>
        <authorList>
            <person name="De La Pena R."/>
            <person name="Hodgson H."/>
            <person name="Liu J.C."/>
            <person name="Stephenson M.J."/>
            <person name="Martin A.C."/>
            <person name="Owen C."/>
            <person name="Harkess A."/>
            <person name="Leebens-Mack J."/>
            <person name="Jimenez L.E."/>
            <person name="Osbourn A."/>
            <person name="Sattely E.S."/>
        </authorList>
    </citation>
    <scope>NUCLEOTIDE SEQUENCE [LARGE SCALE GENOMIC DNA]</scope>
    <source>
        <strain evidence="2">cv. JPN11</strain>
        <tissue evidence="1">Leaf</tissue>
    </source>
</reference>
<organism evidence="1 2">
    <name type="scientific">Melia azedarach</name>
    <name type="common">Chinaberry tree</name>
    <dbReference type="NCBI Taxonomy" id="155640"/>
    <lineage>
        <taxon>Eukaryota</taxon>
        <taxon>Viridiplantae</taxon>
        <taxon>Streptophyta</taxon>
        <taxon>Embryophyta</taxon>
        <taxon>Tracheophyta</taxon>
        <taxon>Spermatophyta</taxon>
        <taxon>Magnoliopsida</taxon>
        <taxon>eudicotyledons</taxon>
        <taxon>Gunneridae</taxon>
        <taxon>Pentapetalae</taxon>
        <taxon>rosids</taxon>
        <taxon>malvids</taxon>
        <taxon>Sapindales</taxon>
        <taxon>Meliaceae</taxon>
        <taxon>Melia</taxon>
    </lineage>
</organism>
<comment type="caution">
    <text evidence="1">The sequence shown here is derived from an EMBL/GenBank/DDBJ whole genome shotgun (WGS) entry which is preliminary data.</text>
</comment>
<protein>
    <submittedName>
        <fullName evidence="1">Uncharacterized protein</fullName>
    </submittedName>
</protein>
<name>A0ACC1YT10_MELAZ</name>
<accession>A0ACC1YT10</accession>
<sequence>MAFSLRFMPKTFLPLPSFSTYRQSIITTLANGGPPRKKGSSGKGGKINRAGMMSSLSSSQTVKVKDDRLHEMIKREAKGILNGSAGGKAKASN</sequence>
<proteinExistence type="predicted"/>
<gene>
    <name evidence="1" type="ORF">OWV82_005188</name>
</gene>
<dbReference type="EMBL" id="CM051395">
    <property type="protein sequence ID" value="KAJ4726489.1"/>
    <property type="molecule type" value="Genomic_DNA"/>
</dbReference>
<dbReference type="Proteomes" id="UP001164539">
    <property type="component" value="Chromosome 2"/>
</dbReference>
<evidence type="ECO:0000313" key="1">
    <source>
        <dbReference type="EMBL" id="KAJ4726489.1"/>
    </source>
</evidence>
<keyword evidence="2" id="KW-1185">Reference proteome</keyword>